<comment type="cofactor">
    <cofactor evidence="10 12">
        <name>Zn(2+)</name>
        <dbReference type="ChEBI" id="CHEBI:29105"/>
    </cofactor>
    <text evidence="10 12">Binds 1 zinc ion per subunit.</text>
</comment>
<dbReference type="PATRIC" id="fig|1261556.5.peg.3213"/>
<gene>
    <name evidence="17" type="primary">pepN2</name>
    <name evidence="17" type="ORF">BN444_03287</name>
</gene>
<dbReference type="AlphaFoldDB" id="A0A1C3TRC3"/>
<feature type="domain" description="Aminopeptidase N-like N-terminal" evidence="16">
    <location>
        <begin position="61"/>
        <end position="243"/>
    </location>
</feature>
<dbReference type="InterPro" id="IPR050344">
    <property type="entry name" value="Peptidase_M1_aminopeptidases"/>
</dbReference>
<evidence type="ECO:0000256" key="6">
    <source>
        <dbReference type="ARBA" id="ARBA00022801"/>
    </source>
</evidence>
<dbReference type="InterPro" id="IPR045357">
    <property type="entry name" value="Aminopeptidase_N-like_N"/>
</dbReference>
<dbReference type="GO" id="GO:0016020">
    <property type="term" value="C:membrane"/>
    <property type="evidence" value="ECO:0007669"/>
    <property type="project" value="TreeGrafter"/>
</dbReference>
<keyword evidence="13" id="KW-0732">Signal</keyword>
<evidence type="ECO:0000259" key="14">
    <source>
        <dbReference type="Pfam" id="PF01433"/>
    </source>
</evidence>
<evidence type="ECO:0000256" key="13">
    <source>
        <dbReference type="SAM" id="SignalP"/>
    </source>
</evidence>
<comment type="catalytic activity">
    <reaction evidence="1">
        <text>Release of an N-terminal amino acid, Xaa-|-Yaa- from a peptide, amide or arylamide. Xaa is preferably Ala, but may be most amino acids including Pro (slow action). When a terminal hydrophobic residue is followed by a prolyl residue, the two may be released as an intact Xaa-Pro dipeptide.</text>
        <dbReference type="EC" id="3.4.11.2"/>
    </reaction>
</comment>
<dbReference type="Proteomes" id="UP000093071">
    <property type="component" value="Chromosome I"/>
</dbReference>
<feature type="domain" description="ERAP1-like C-terminal" evidence="15">
    <location>
        <begin position="571"/>
        <end position="879"/>
    </location>
</feature>
<protein>
    <recommendedName>
        <fullName evidence="12">Aminopeptidase</fullName>
        <ecNumber evidence="12">3.4.11.-</ecNumber>
    </recommendedName>
</protein>
<dbReference type="PANTHER" id="PTHR11533:SF174">
    <property type="entry name" value="PUROMYCIN-SENSITIVE AMINOPEPTIDASE-RELATED"/>
    <property type="match status" value="1"/>
</dbReference>
<dbReference type="GO" id="GO:0008270">
    <property type="term" value="F:zinc ion binding"/>
    <property type="evidence" value="ECO:0007669"/>
    <property type="project" value="UniProtKB-UniRule"/>
</dbReference>
<evidence type="ECO:0000256" key="9">
    <source>
        <dbReference type="PIRSR" id="PIRSR634016-1"/>
    </source>
</evidence>
<feature type="binding site" evidence="10">
    <location>
        <position position="375"/>
    </location>
    <ligand>
        <name>Zn(2+)</name>
        <dbReference type="ChEBI" id="CHEBI:29105"/>
        <note>catalytic</note>
    </ligand>
</feature>
<dbReference type="SUPFAM" id="SSF63737">
    <property type="entry name" value="Leukotriene A4 hydrolase N-terminal domain"/>
    <property type="match status" value="1"/>
</dbReference>
<evidence type="ECO:0000313" key="17">
    <source>
        <dbReference type="EMBL" id="SCB05788.1"/>
    </source>
</evidence>
<dbReference type="PRINTS" id="PR00756">
    <property type="entry name" value="ALADIPTASE"/>
</dbReference>
<evidence type="ECO:0000256" key="8">
    <source>
        <dbReference type="ARBA" id="ARBA00023049"/>
    </source>
</evidence>
<organism evidence="17 18">
    <name type="scientific">Xanthomonas translucens pv. translucens DSM 18974</name>
    <dbReference type="NCBI Taxonomy" id="1261556"/>
    <lineage>
        <taxon>Bacteria</taxon>
        <taxon>Pseudomonadati</taxon>
        <taxon>Pseudomonadota</taxon>
        <taxon>Gammaproteobacteria</taxon>
        <taxon>Lysobacterales</taxon>
        <taxon>Lysobacteraceae</taxon>
        <taxon>Xanthomonas</taxon>
        <taxon>Xanthomonas translucens group</taxon>
    </lineage>
</organism>
<sequence length="901" mass="98387">MRHAVCILRRPLRKALMRQILTTAIALALASVSPCTFAQPDSPAPGVAAVVTTQLPRTARPRHYALEITPHADKMTFDGKVRIDLDVLQATDRIVLQAAALRFGRSTVTGGKSKAALVAKVASDADAQTASFVFATPLAPGSYVLSIDYSGVINTQANGLFALDYATAHGQQRALYTQFENSDARRFLPSWDEPDFKATFDLTVNAPAAQMVVGNMPVAATTDLGHGRKRVAFQTTPKMSTYLLFLGVGDFERTALKGDNGTEIGVIAPQGKADQAHFALESGRDVLREYNDYFGVRYPLPKLDNIAAPGGSQFFSAMENWGAIFTFERSLLLDPAVSDVTDRQRVFTTAAHEIAHQWFGDLVTMAWWDDLWLNEGFATWLEGRTTAKLHPEWDIDKTGPAHVSRAAMGGDAYATTHPVVQKVDTVEQASQAFDGITYQKGSAVIGMLEDYVGTQAWRDGVRRYIKKRAYSNAVTSDLWREIDAAAPGKHFQQVAHDFTLQPGVPLIKVDSSCNAGTTVVRLEQGEYTLDRPDKQPLRWHVPVAVRSGEHEERVLVDGSVQLRLPGCAAPVLVNAGQKGYYRTLYAPAQFKALAAGFATLPVVDQLGVMLDTGALADVGLQPQADLLDLAGKVPVGAASDLWTTVSGVYFGIDALFKADPKGQAAWRRYAVSRLAPELATLGWDERDGDSAQVKQLRARLIGTLGTLGDAEVIAEARRRFAAFQADSKTLSPELRNTVLNIVAYSADAATWDTLHRMAQKETSSMIRDQDFQLLAIAKDATLAQRALDMALTDEPGATNSATMISLVSYDHPDLAFDFAVAHRERVDTLVSTGSRARYYPYLGMHSDDLKMVDKIQAYADRYLAPSSRRDADVAIAAIRTSAKLRAQRVPQIKAWLAGRKR</sequence>
<proteinExistence type="inferred from homology"/>
<evidence type="ECO:0000313" key="18">
    <source>
        <dbReference type="Proteomes" id="UP000093071"/>
    </source>
</evidence>
<evidence type="ECO:0000256" key="3">
    <source>
        <dbReference type="ARBA" id="ARBA00022438"/>
    </source>
</evidence>
<dbReference type="Pfam" id="PF17900">
    <property type="entry name" value="Peptidase_M1_N"/>
    <property type="match status" value="1"/>
</dbReference>
<evidence type="ECO:0000259" key="16">
    <source>
        <dbReference type="Pfam" id="PF17900"/>
    </source>
</evidence>
<dbReference type="Gene3D" id="1.25.50.20">
    <property type="match status" value="1"/>
</dbReference>
<keyword evidence="7 10" id="KW-0862">Zinc</keyword>
<reference evidence="18" key="1">
    <citation type="submission" date="2016-07" db="EMBL/GenBank/DDBJ databases">
        <authorList>
            <person name="Jaenicke Sebastian"/>
        </authorList>
    </citation>
    <scope>NUCLEOTIDE SEQUENCE [LARGE SCALE GENOMIC DNA]</scope>
</reference>
<evidence type="ECO:0000256" key="4">
    <source>
        <dbReference type="ARBA" id="ARBA00022670"/>
    </source>
</evidence>
<keyword evidence="6 12" id="KW-0378">Hydrolase</keyword>
<dbReference type="GO" id="GO:0042277">
    <property type="term" value="F:peptide binding"/>
    <property type="evidence" value="ECO:0007669"/>
    <property type="project" value="TreeGrafter"/>
</dbReference>
<dbReference type="CDD" id="cd09601">
    <property type="entry name" value="M1_APN-Q_like"/>
    <property type="match status" value="1"/>
</dbReference>
<evidence type="ECO:0000256" key="10">
    <source>
        <dbReference type="PIRSR" id="PIRSR634016-3"/>
    </source>
</evidence>
<feature type="signal peptide" evidence="13">
    <location>
        <begin position="1"/>
        <end position="38"/>
    </location>
</feature>
<dbReference type="Pfam" id="PF01433">
    <property type="entry name" value="Peptidase_M1"/>
    <property type="match status" value="1"/>
</dbReference>
<dbReference type="Gene3D" id="2.60.40.1910">
    <property type="match status" value="1"/>
</dbReference>
<accession>A0A1C3TRC3</accession>
<dbReference type="Gene3D" id="1.10.390.10">
    <property type="entry name" value="Neutral Protease Domain 2"/>
    <property type="match status" value="1"/>
</dbReference>
<dbReference type="Gene3D" id="2.60.40.1730">
    <property type="entry name" value="tricorn interacting facor f3 domain"/>
    <property type="match status" value="1"/>
</dbReference>
<feature type="domain" description="Peptidase M1 membrane alanine aminopeptidase" evidence="14">
    <location>
        <begin position="278"/>
        <end position="494"/>
    </location>
</feature>
<keyword evidence="4 12" id="KW-0645">Protease</keyword>
<dbReference type="GO" id="GO:0006508">
    <property type="term" value="P:proteolysis"/>
    <property type="evidence" value="ECO:0007669"/>
    <property type="project" value="UniProtKB-KW"/>
</dbReference>
<name>A0A1C3TRC3_XANCT</name>
<dbReference type="GO" id="GO:0043171">
    <property type="term" value="P:peptide catabolic process"/>
    <property type="evidence" value="ECO:0007669"/>
    <property type="project" value="TreeGrafter"/>
</dbReference>
<dbReference type="InterPro" id="IPR042097">
    <property type="entry name" value="Aminopeptidase_N-like_N_sf"/>
</dbReference>
<keyword evidence="8 12" id="KW-0482">Metalloprotease</keyword>
<feature type="active site" description="Proton acceptor" evidence="9">
    <location>
        <position position="353"/>
    </location>
</feature>
<dbReference type="EMBL" id="LT604072">
    <property type="protein sequence ID" value="SCB05788.1"/>
    <property type="molecule type" value="Genomic_DNA"/>
</dbReference>
<dbReference type="GO" id="GO:0016285">
    <property type="term" value="F:alanyl aminopeptidase activity"/>
    <property type="evidence" value="ECO:0007669"/>
    <property type="project" value="UniProtKB-EC"/>
</dbReference>
<evidence type="ECO:0000256" key="11">
    <source>
        <dbReference type="PIRSR" id="PIRSR634016-4"/>
    </source>
</evidence>
<dbReference type="InterPro" id="IPR001930">
    <property type="entry name" value="Peptidase_M1"/>
</dbReference>
<dbReference type="GO" id="GO:0005737">
    <property type="term" value="C:cytoplasm"/>
    <property type="evidence" value="ECO:0007669"/>
    <property type="project" value="TreeGrafter"/>
</dbReference>
<dbReference type="EC" id="3.4.11.-" evidence="12"/>
<feature type="binding site" evidence="10">
    <location>
        <position position="356"/>
    </location>
    <ligand>
        <name>Zn(2+)</name>
        <dbReference type="ChEBI" id="CHEBI:29105"/>
        <note>catalytic</note>
    </ligand>
</feature>
<evidence type="ECO:0000256" key="5">
    <source>
        <dbReference type="ARBA" id="ARBA00022723"/>
    </source>
</evidence>
<dbReference type="SUPFAM" id="SSF55486">
    <property type="entry name" value="Metalloproteases ('zincins'), catalytic domain"/>
    <property type="match status" value="1"/>
</dbReference>
<feature type="chain" id="PRO_5008682248" description="Aminopeptidase" evidence="13">
    <location>
        <begin position="39"/>
        <end position="901"/>
    </location>
</feature>
<feature type="binding site" evidence="10">
    <location>
        <position position="352"/>
    </location>
    <ligand>
        <name>Zn(2+)</name>
        <dbReference type="ChEBI" id="CHEBI:29105"/>
        <note>catalytic</note>
    </ligand>
</feature>
<evidence type="ECO:0000256" key="1">
    <source>
        <dbReference type="ARBA" id="ARBA00000098"/>
    </source>
</evidence>
<evidence type="ECO:0000256" key="7">
    <source>
        <dbReference type="ARBA" id="ARBA00022833"/>
    </source>
</evidence>
<evidence type="ECO:0000256" key="2">
    <source>
        <dbReference type="ARBA" id="ARBA00010136"/>
    </source>
</evidence>
<keyword evidence="5 10" id="KW-0479">Metal-binding</keyword>
<evidence type="ECO:0000256" key="12">
    <source>
        <dbReference type="RuleBase" id="RU364040"/>
    </source>
</evidence>
<dbReference type="PANTHER" id="PTHR11533">
    <property type="entry name" value="PROTEASE M1 ZINC METALLOPROTEASE"/>
    <property type="match status" value="1"/>
</dbReference>
<dbReference type="Pfam" id="PF11838">
    <property type="entry name" value="ERAP1_C"/>
    <property type="match status" value="1"/>
</dbReference>
<dbReference type="InterPro" id="IPR024571">
    <property type="entry name" value="ERAP1-like_C_dom"/>
</dbReference>
<comment type="similarity">
    <text evidence="2 12">Belongs to the peptidase M1 family.</text>
</comment>
<dbReference type="FunFam" id="1.10.390.10:FF:000006">
    <property type="entry name" value="Puromycin-sensitive aminopeptidase"/>
    <property type="match status" value="1"/>
</dbReference>
<keyword evidence="3 12" id="KW-0031">Aminopeptidase</keyword>
<dbReference type="InterPro" id="IPR034016">
    <property type="entry name" value="M1_APN-typ"/>
</dbReference>
<dbReference type="InterPro" id="IPR027268">
    <property type="entry name" value="Peptidase_M4/M1_CTD_sf"/>
</dbReference>
<feature type="site" description="Transition state stabilizer" evidence="11">
    <location>
        <position position="438"/>
    </location>
</feature>
<dbReference type="GO" id="GO:0005615">
    <property type="term" value="C:extracellular space"/>
    <property type="evidence" value="ECO:0007669"/>
    <property type="project" value="TreeGrafter"/>
</dbReference>
<dbReference type="GO" id="GO:0070006">
    <property type="term" value="F:metalloaminopeptidase activity"/>
    <property type="evidence" value="ECO:0007669"/>
    <property type="project" value="TreeGrafter"/>
</dbReference>
<dbReference type="InterPro" id="IPR014782">
    <property type="entry name" value="Peptidase_M1_dom"/>
</dbReference>
<evidence type="ECO:0000259" key="15">
    <source>
        <dbReference type="Pfam" id="PF11838"/>
    </source>
</evidence>